<proteinExistence type="predicted"/>
<organism evidence="2 3">
    <name type="scientific">Halorussus limi</name>
    <dbReference type="NCBI Taxonomy" id="2938695"/>
    <lineage>
        <taxon>Archaea</taxon>
        <taxon>Methanobacteriati</taxon>
        <taxon>Methanobacteriota</taxon>
        <taxon>Stenosarchaea group</taxon>
        <taxon>Halobacteria</taxon>
        <taxon>Halobacteriales</taxon>
        <taxon>Haladaptataceae</taxon>
        <taxon>Halorussus</taxon>
    </lineage>
</organism>
<dbReference type="Proteomes" id="UP000830729">
    <property type="component" value="Plasmid unnamed2"/>
</dbReference>
<protein>
    <submittedName>
        <fullName evidence="2">GNAT family N-acetyltransferase</fullName>
    </submittedName>
</protein>
<dbReference type="RefSeq" id="WP_248652923.1">
    <property type="nucleotide sequence ID" value="NZ_CP096661.1"/>
</dbReference>
<geneLocation type="plasmid" evidence="2 3">
    <name>unnamed2</name>
</geneLocation>
<dbReference type="PROSITE" id="PS51186">
    <property type="entry name" value="GNAT"/>
    <property type="match status" value="1"/>
</dbReference>
<dbReference type="Pfam" id="PF13302">
    <property type="entry name" value="Acetyltransf_3"/>
    <property type="match status" value="1"/>
</dbReference>
<feature type="domain" description="N-acetyltransferase" evidence="1">
    <location>
        <begin position="12"/>
        <end position="178"/>
    </location>
</feature>
<dbReference type="SUPFAM" id="SSF55729">
    <property type="entry name" value="Acyl-CoA N-acyltransferases (Nat)"/>
    <property type="match status" value="1"/>
</dbReference>
<dbReference type="GO" id="GO:0016747">
    <property type="term" value="F:acyltransferase activity, transferring groups other than amino-acyl groups"/>
    <property type="evidence" value="ECO:0007669"/>
    <property type="project" value="InterPro"/>
</dbReference>
<dbReference type="CDD" id="cd04301">
    <property type="entry name" value="NAT_SF"/>
    <property type="match status" value="1"/>
</dbReference>
<evidence type="ECO:0000313" key="2">
    <source>
        <dbReference type="EMBL" id="UPV76890.1"/>
    </source>
</evidence>
<dbReference type="GeneID" id="72187675"/>
<dbReference type="EMBL" id="CP096661">
    <property type="protein sequence ID" value="UPV76890.1"/>
    <property type="molecule type" value="Genomic_DNA"/>
</dbReference>
<keyword evidence="3" id="KW-1185">Reference proteome</keyword>
<dbReference type="PANTHER" id="PTHR43328:SF1">
    <property type="entry name" value="N-ACETYLTRANSFERASE DOMAIN-CONTAINING PROTEIN"/>
    <property type="match status" value="1"/>
</dbReference>
<name>A0A8U0I0U6_9EURY</name>
<reference evidence="2 3" key="1">
    <citation type="submission" date="2022-04" db="EMBL/GenBank/DDBJ databases">
        <title>Diverse halophilic archaea isolated from saline environments.</title>
        <authorList>
            <person name="Cui H.-L."/>
        </authorList>
    </citation>
    <scope>NUCLEOTIDE SEQUENCE [LARGE SCALE GENOMIC DNA]</scope>
    <source>
        <strain evidence="2 3">XZYJT49</strain>
        <plasmid evidence="2 3">unnamed2</plasmid>
    </source>
</reference>
<dbReference type="Gene3D" id="3.40.630.30">
    <property type="match status" value="1"/>
</dbReference>
<dbReference type="InterPro" id="IPR016181">
    <property type="entry name" value="Acyl_CoA_acyltransferase"/>
</dbReference>
<sequence>MPGPVFLEGDTVTLRPVDEEDIEFIQRMMNNPTVWRPALDINPMNDNLAEDFFENVLTTEEDVHCLVCRDDDPVGHVSLSQSQYGPTETSRARSAELGYWIAPEHHGQGYGSDAVNRIVEYAFTDRNLRRLSAHVGGFNDASIALLESLGFVHEGTQREAAWYRGEYHDMLSYGLLRSEWQNSE</sequence>
<dbReference type="PANTHER" id="PTHR43328">
    <property type="entry name" value="ACETYLTRANSFERASE-RELATED"/>
    <property type="match status" value="1"/>
</dbReference>
<evidence type="ECO:0000313" key="3">
    <source>
        <dbReference type="Proteomes" id="UP000830729"/>
    </source>
</evidence>
<dbReference type="KEGG" id="halx:M0R89_20710"/>
<dbReference type="InterPro" id="IPR000182">
    <property type="entry name" value="GNAT_dom"/>
</dbReference>
<keyword evidence="2" id="KW-0614">Plasmid</keyword>
<accession>A0A8U0I0U6</accession>
<gene>
    <name evidence="2" type="ORF">M0R89_20710</name>
</gene>
<evidence type="ECO:0000259" key="1">
    <source>
        <dbReference type="PROSITE" id="PS51186"/>
    </source>
</evidence>
<dbReference type="AlphaFoldDB" id="A0A8U0I0U6"/>